<feature type="signal peptide" evidence="1">
    <location>
        <begin position="1"/>
        <end position="18"/>
    </location>
</feature>
<dbReference type="Pfam" id="PF01464">
    <property type="entry name" value="SLT"/>
    <property type="match status" value="1"/>
</dbReference>
<evidence type="ECO:0000259" key="2">
    <source>
        <dbReference type="Pfam" id="PF01464"/>
    </source>
</evidence>
<keyword evidence="4" id="KW-1185">Reference proteome</keyword>
<feature type="domain" description="Transglycosylase SLT" evidence="2">
    <location>
        <begin position="19"/>
        <end position="135"/>
    </location>
</feature>
<reference evidence="3 4" key="1">
    <citation type="journal article" date="2020" name="Insects">
        <title>Bacteria Belonging to Pseudomonas typographi sp. nov. from the Bark Beetle Ips typographus Have Genomic Potential to Aid in the Host Ecology.</title>
        <authorList>
            <person name="Peral-Aranega E."/>
            <person name="Saati-Santamaria Z."/>
            <person name="Kolarik M."/>
            <person name="Rivas R."/>
            <person name="Garcia-Fraile P."/>
        </authorList>
    </citation>
    <scope>NUCLEOTIDE SEQUENCE [LARGE SCALE GENOMIC DNA]</scope>
    <source>
        <strain evidence="3 4">CA3A</strain>
    </source>
</reference>
<dbReference type="CDD" id="cd13400">
    <property type="entry name" value="LT_IagB-like"/>
    <property type="match status" value="1"/>
</dbReference>
<dbReference type="RefSeq" id="WP_190420982.1">
    <property type="nucleotide sequence ID" value="NZ_JAAOCA010000014.1"/>
</dbReference>
<sequence>MKRWLLAVLLLAAGPVVAMCFDTAGQRHAIDPALLQAIAEVESAMRANAVNVNADGSRDVGLMQINSYHFPRLARQGITEARLLSDSCLAVEVGAGILRGFIQRYGYNWTAVGAYNAGGGAGREAARRRYARKVWQRYQALLEQRPALSAATR</sequence>
<dbReference type="Gene3D" id="1.10.530.10">
    <property type="match status" value="1"/>
</dbReference>
<gene>
    <name evidence="3" type="ORF">HAQ05_12495</name>
</gene>
<accession>A0ABR7Z285</accession>
<evidence type="ECO:0000256" key="1">
    <source>
        <dbReference type="SAM" id="SignalP"/>
    </source>
</evidence>
<dbReference type="InterPro" id="IPR008258">
    <property type="entry name" value="Transglycosylase_SLT_dom_1"/>
</dbReference>
<dbReference type="InterPro" id="IPR023346">
    <property type="entry name" value="Lysozyme-like_dom_sf"/>
</dbReference>
<dbReference type="Proteomes" id="UP000805841">
    <property type="component" value="Unassembled WGS sequence"/>
</dbReference>
<feature type="chain" id="PRO_5046068961" evidence="1">
    <location>
        <begin position="19"/>
        <end position="153"/>
    </location>
</feature>
<comment type="caution">
    <text evidence="3">The sequence shown here is derived from an EMBL/GenBank/DDBJ whole genome shotgun (WGS) entry which is preliminary data.</text>
</comment>
<evidence type="ECO:0000313" key="4">
    <source>
        <dbReference type="Proteomes" id="UP000805841"/>
    </source>
</evidence>
<dbReference type="EMBL" id="JAAOCA010000014">
    <property type="protein sequence ID" value="MBD1599519.1"/>
    <property type="molecule type" value="Genomic_DNA"/>
</dbReference>
<protein>
    <submittedName>
        <fullName evidence="3">Lytic transglycosylase domain-containing protein</fullName>
    </submittedName>
</protein>
<organism evidence="3 4">
    <name type="scientific">Pseudomonas typographi</name>
    <dbReference type="NCBI Taxonomy" id="2715964"/>
    <lineage>
        <taxon>Bacteria</taxon>
        <taxon>Pseudomonadati</taxon>
        <taxon>Pseudomonadota</taxon>
        <taxon>Gammaproteobacteria</taxon>
        <taxon>Pseudomonadales</taxon>
        <taxon>Pseudomonadaceae</taxon>
        <taxon>Pseudomonas</taxon>
    </lineage>
</organism>
<keyword evidence="1" id="KW-0732">Signal</keyword>
<evidence type="ECO:0000313" key="3">
    <source>
        <dbReference type="EMBL" id="MBD1599519.1"/>
    </source>
</evidence>
<proteinExistence type="predicted"/>
<dbReference type="SUPFAM" id="SSF53955">
    <property type="entry name" value="Lysozyme-like"/>
    <property type="match status" value="1"/>
</dbReference>
<name>A0ABR7Z285_9PSED</name>